<dbReference type="InterPro" id="IPR004358">
    <property type="entry name" value="Sig_transdc_His_kin-like_C"/>
</dbReference>
<accession>A0A398CLQ9</accession>
<organism evidence="17 18">
    <name type="scientific">Cohnella faecalis</name>
    <dbReference type="NCBI Taxonomy" id="2315694"/>
    <lineage>
        <taxon>Bacteria</taxon>
        <taxon>Bacillati</taxon>
        <taxon>Bacillota</taxon>
        <taxon>Bacilli</taxon>
        <taxon>Bacillales</taxon>
        <taxon>Paenibacillaceae</taxon>
        <taxon>Cohnella</taxon>
    </lineage>
</organism>
<dbReference type="InterPro" id="IPR036890">
    <property type="entry name" value="HATPase_C_sf"/>
</dbReference>
<dbReference type="SMART" id="SM00304">
    <property type="entry name" value="HAMP"/>
    <property type="match status" value="1"/>
</dbReference>
<keyword evidence="12" id="KW-1133">Transmembrane helix</keyword>
<comment type="catalytic activity">
    <reaction evidence="1">
        <text>ATP + protein L-histidine = ADP + protein N-phospho-L-histidine.</text>
        <dbReference type="EC" id="2.7.13.3"/>
    </reaction>
</comment>
<keyword evidence="7" id="KW-0547">Nucleotide-binding</keyword>
<dbReference type="InterPro" id="IPR003594">
    <property type="entry name" value="HATPase_dom"/>
</dbReference>
<evidence type="ECO:0000259" key="16">
    <source>
        <dbReference type="PROSITE" id="PS50885"/>
    </source>
</evidence>
<dbReference type="PANTHER" id="PTHR43065:SF34">
    <property type="entry name" value="SPORULATION KINASE A"/>
    <property type="match status" value="1"/>
</dbReference>
<dbReference type="AlphaFoldDB" id="A0A398CLQ9"/>
<evidence type="ECO:0000313" key="18">
    <source>
        <dbReference type="Proteomes" id="UP000266340"/>
    </source>
</evidence>
<evidence type="ECO:0000256" key="5">
    <source>
        <dbReference type="ARBA" id="ARBA00022553"/>
    </source>
</evidence>
<dbReference type="SMART" id="SM00388">
    <property type="entry name" value="HisKA"/>
    <property type="match status" value="1"/>
</dbReference>
<dbReference type="GO" id="GO:0005886">
    <property type="term" value="C:plasma membrane"/>
    <property type="evidence" value="ECO:0007669"/>
    <property type="project" value="UniProtKB-SubCell"/>
</dbReference>
<dbReference type="PROSITE" id="PS50885">
    <property type="entry name" value="HAMP"/>
    <property type="match status" value="1"/>
</dbReference>
<feature type="domain" description="PAC" evidence="15">
    <location>
        <begin position="445"/>
        <end position="497"/>
    </location>
</feature>
<evidence type="ECO:0000313" key="17">
    <source>
        <dbReference type="EMBL" id="RIE03172.1"/>
    </source>
</evidence>
<proteinExistence type="predicted"/>
<dbReference type="Gene3D" id="3.30.565.10">
    <property type="entry name" value="Histidine kinase-like ATPase, C-terminal domain"/>
    <property type="match status" value="1"/>
</dbReference>
<dbReference type="PROSITE" id="PS50112">
    <property type="entry name" value="PAS"/>
    <property type="match status" value="1"/>
</dbReference>
<dbReference type="GO" id="GO:0000155">
    <property type="term" value="F:phosphorelay sensor kinase activity"/>
    <property type="evidence" value="ECO:0007669"/>
    <property type="project" value="InterPro"/>
</dbReference>
<dbReference type="SMART" id="SM00091">
    <property type="entry name" value="PAS"/>
    <property type="match status" value="1"/>
</dbReference>
<dbReference type="SMART" id="SM00387">
    <property type="entry name" value="HATPase_c"/>
    <property type="match status" value="1"/>
</dbReference>
<dbReference type="EC" id="2.7.13.3" evidence="3"/>
<dbReference type="Gene3D" id="1.10.287.130">
    <property type="match status" value="1"/>
</dbReference>
<dbReference type="InterPro" id="IPR003660">
    <property type="entry name" value="HAMP_dom"/>
</dbReference>
<dbReference type="Pfam" id="PF02518">
    <property type="entry name" value="HATPase_c"/>
    <property type="match status" value="1"/>
</dbReference>
<evidence type="ECO:0000256" key="4">
    <source>
        <dbReference type="ARBA" id="ARBA00022475"/>
    </source>
</evidence>
<dbReference type="EMBL" id="QXJM01000039">
    <property type="protein sequence ID" value="RIE03172.1"/>
    <property type="molecule type" value="Genomic_DNA"/>
</dbReference>
<dbReference type="SUPFAM" id="SSF158472">
    <property type="entry name" value="HAMP domain-like"/>
    <property type="match status" value="1"/>
</dbReference>
<sequence length="717" mass="80801">MLTIAKQIGTSLQASEKSRRFMEDTIGERLRAAAIAIQNELDPRIDQVRNEQLVLLSRKLGVDQITLWKRTADNIIPVKSSDPSEINDTGAKSWDYWYTAFTQLFELQPVTVSQGQKLTNFWAGPIQYASSNPDQINKWGYYYDGTTDYIINPYINAQTFIDFENNIGTNALVRNLLADNPDILGITGFDPEFFGMPPIIKMKKGKLVRNLDVRDIAFGEYTFRDLENDINNVRYTAKTGEMLTTTEYLNGKHVMKSFISLGAQTKFVVGVSFDLKAIEKSLNHQLFLHSTISLGLVLAAWLASYIIAGFLIRPLRQILRNVNEIAQGKFDKRMAIRSHDELGLLSSRVNTMARNLQTYTGQLKESAAELKSTKEYLESFVNQTWDAIHVTDLHGQVIQINHAFEKMYGWSAEEALNKPQQDIPDDLLREYEDIRGRVLRGESVADHETVRRKKDGQSIDVSITVSPIRNEAGEIVSIAEISRNITARKETEEVIRRSEKLSVVGQLAAGVAHEIRNPLTTLRGFVQLHQKKGSLSDIHLDVMLSELDRINFIVSEFLVLAKPQVSHFQPGYLQHILHDIIMLLDSQASLSNVRFETKFALKVPSLICDTNQLKQVFVNIMKNSIEAMPNGGTITIELNHIPDEQAAAIRIIDNGCGIPEDELPRLGEPFFTKKPSGNGLGLMVCQRIIANHKGHILVSSRLGKGTCVEIWLPMRKN</sequence>
<dbReference type="CDD" id="cd00130">
    <property type="entry name" value="PAS"/>
    <property type="match status" value="1"/>
</dbReference>
<dbReference type="SUPFAM" id="SSF55785">
    <property type="entry name" value="PYP-like sensor domain (PAS domain)"/>
    <property type="match status" value="1"/>
</dbReference>
<evidence type="ECO:0000259" key="15">
    <source>
        <dbReference type="PROSITE" id="PS50113"/>
    </source>
</evidence>
<evidence type="ECO:0000256" key="10">
    <source>
        <dbReference type="ARBA" id="ARBA00023012"/>
    </source>
</evidence>
<dbReference type="InterPro" id="IPR013656">
    <property type="entry name" value="PAS_4"/>
</dbReference>
<evidence type="ECO:0000256" key="9">
    <source>
        <dbReference type="ARBA" id="ARBA00022840"/>
    </source>
</evidence>
<feature type="domain" description="Histidine kinase" evidence="13">
    <location>
        <begin position="510"/>
        <end position="716"/>
    </location>
</feature>
<dbReference type="InterPro" id="IPR000700">
    <property type="entry name" value="PAS-assoc_C"/>
</dbReference>
<feature type="domain" description="PAS" evidence="14">
    <location>
        <begin position="373"/>
        <end position="418"/>
    </location>
</feature>
<dbReference type="Gene3D" id="6.10.340.10">
    <property type="match status" value="1"/>
</dbReference>
<dbReference type="Pfam" id="PF08448">
    <property type="entry name" value="PAS_4"/>
    <property type="match status" value="1"/>
</dbReference>
<keyword evidence="18" id="KW-1185">Reference proteome</keyword>
<evidence type="ECO:0000256" key="1">
    <source>
        <dbReference type="ARBA" id="ARBA00000085"/>
    </source>
</evidence>
<dbReference type="Proteomes" id="UP000266340">
    <property type="component" value="Unassembled WGS sequence"/>
</dbReference>
<dbReference type="OrthoDB" id="9815750at2"/>
<evidence type="ECO:0000259" key="14">
    <source>
        <dbReference type="PROSITE" id="PS50112"/>
    </source>
</evidence>
<dbReference type="InterPro" id="IPR003661">
    <property type="entry name" value="HisK_dim/P_dom"/>
</dbReference>
<dbReference type="PROSITE" id="PS50109">
    <property type="entry name" value="HIS_KIN"/>
    <property type="match status" value="1"/>
</dbReference>
<name>A0A398CLQ9_9BACL</name>
<dbReference type="PRINTS" id="PR00344">
    <property type="entry name" value="BCTRLSENSOR"/>
</dbReference>
<dbReference type="InterPro" id="IPR036097">
    <property type="entry name" value="HisK_dim/P_sf"/>
</dbReference>
<dbReference type="SUPFAM" id="SSF47384">
    <property type="entry name" value="Homodimeric domain of signal transducing histidine kinase"/>
    <property type="match status" value="1"/>
</dbReference>
<dbReference type="Pfam" id="PF00512">
    <property type="entry name" value="HisKA"/>
    <property type="match status" value="1"/>
</dbReference>
<keyword evidence="4" id="KW-1003">Cell membrane</keyword>
<keyword evidence="12" id="KW-0812">Transmembrane</keyword>
<dbReference type="Pfam" id="PF00672">
    <property type="entry name" value="HAMP"/>
    <property type="match status" value="1"/>
</dbReference>
<keyword evidence="5" id="KW-0597">Phosphoprotein</keyword>
<dbReference type="InterPro" id="IPR000014">
    <property type="entry name" value="PAS"/>
</dbReference>
<evidence type="ECO:0000256" key="3">
    <source>
        <dbReference type="ARBA" id="ARBA00012438"/>
    </source>
</evidence>
<dbReference type="InterPro" id="IPR035965">
    <property type="entry name" value="PAS-like_dom_sf"/>
</dbReference>
<dbReference type="NCBIfam" id="TIGR00229">
    <property type="entry name" value="sensory_box"/>
    <property type="match status" value="1"/>
</dbReference>
<comment type="caution">
    <text evidence="17">The sequence shown here is derived from an EMBL/GenBank/DDBJ whole genome shotgun (WGS) entry which is preliminary data.</text>
</comment>
<dbReference type="PROSITE" id="PS50113">
    <property type="entry name" value="PAC"/>
    <property type="match status" value="1"/>
</dbReference>
<evidence type="ECO:0000256" key="8">
    <source>
        <dbReference type="ARBA" id="ARBA00022777"/>
    </source>
</evidence>
<evidence type="ECO:0000256" key="2">
    <source>
        <dbReference type="ARBA" id="ARBA00004651"/>
    </source>
</evidence>
<dbReference type="CDD" id="cd00075">
    <property type="entry name" value="HATPase"/>
    <property type="match status" value="1"/>
</dbReference>
<dbReference type="InterPro" id="IPR005467">
    <property type="entry name" value="His_kinase_dom"/>
</dbReference>
<keyword evidence="9" id="KW-0067">ATP-binding</keyword>
<evidence type="ECO:0000259" key="13">
    <source>
        <dbReference type="PROSITE" id="PS50109"/>
    </source>
</evidence>
<dbReference type="Gene3D" id="3.30.450.20">
    <property type="entry name" value="PAS domain"/>
    <property type="match status" value="1"/>
</dbReference>
<protein>
    <recommendedName>
        <fullName evidence="3">histidine kinase</fullName>
        <ecNumber evidence="3">2.7.13.3</ecNumber>
    </recommendedName>
</protein>
<dbReference type="GO" id="GO:0005524">
    <property type="term" value="F:ATP binding"/>
    <property type="evidence" value="ECO:0007669"/>
    <property type="project" value="UniProtKB-KW"/>
</dbReference>
<reference evidence="17 18" key="1">
    <citation type="submission" date="2018-09" db="EMBL/GenBank/DDBJ databases">
        <title>Cohnella cavernae sp. nov., isolated from a karst cave.</title>
        <authorList>
            <person name="Zhu H."/>
        </authorList>
    </citation>
    <scope>NUCLEOTIDE SEQUENCE [LARGE SCALE GENOMIC DNA]</scope>
    <source>
        <strain evidence="17 18">K2E09-144</strain>
    </source>
</reference>
<dbReference type="PANTHER" id="PTHR43065">
    <property type="entry name" value="SENSOR HISTIDINE KINASE"/>
    <property type="match status" value="1"/>
</dbReference>
<dbReference type="SUPFAM" id="SSF55874">
    <property type="entry name" value="ATPase domain of HSP90 chaperone/DNA topoisomerase II/histidine kinase"/>
    <property type="match status" value="1"/>
</dbReference>
<keyword evidence="11 12" id="KW-0472">Membrane</keyword>
<keyword evidence="10" id="KW-0902">Two-component regulatory system</keyword>
<feature type="transmembrane region" description="Helical" evidence="12">
    <location>
        <begin position="286"/>
        <end position="312"/>
    </location>
</feature>
<gene>
    <name evidence="17" type="ORF">D3H35_17500</name>
</gene>
<dbReference type="CDD" id="cd06225">
    <property type="entry name" value="HAMP"/>
    <property type="match status" value="1"/>
</dbReference>
<comment type="subcellular location">
    <subcellularLocation>
        <location evidence="2">Cell membrane</location>
        <topology evidence="2">Multi-pass membrane protein</topology>
    </subcellularLocation>
</comment>
<feature type="domain" description="HAMP" evidence="16">
    <location>
        <begin position="309"/>
        <end position="361"/>
    </location>
</feature>
<evidence type="ECO:0000256" key="7">
    <source>
        <dbReference type="ARBA" id="ARBA00022741"/>
    </source>
</evidence>
<keyword evidence="6" id="KW-0808">Transferase</keyword>
<dbReference type="CDD" id="cd00082">
    <property type="entry name" value="HisKA"/>
    <property type="match status" value="1"/>
</dbReference>
<evidence type="ECO:0000256" key="11">
    <source>
        <dbReference type="ARBA" id="ARBA00023136"/>
    </source>
</evidence>
<evidence type="ECO:0000256" key="6">
    <source>
        <dbReference type="ARBA" id="ARBA00022679"/>
    </source>
</evidence>
<keyword evidence="8" id="KW-0418">Kinase</keyword>
<evidence type="ECO:0000256" key="12">
    <source>
        <dbReference type="SAM" id="Phobius"/>
    </source>
</evidence>